<accession>A0A4P9ZBJ3</accession>
<dbReference type="Pfam" id="PF22384">
    <property type="entry name" value="PBP2_Ca3427_like"/>
    <property type="match status" value="1"/>
</dbReference>
<keyword evidence="3" id="KW-0732">Signal</keyword>
<dbReference type="AlphaFoldDB" id="A0A4P9ZBJ3"/>
<proteinExistence type="inferred from homology"/>
<dbReference type="SUPFAM" id="SSF53850">
    <property type="entry name" value="Periplasmic binding protein-like II"/>
    <property type="match status" value="1"/>
</dbReference>
<comment type="subcellular location">
    <subcellularLocation>
        <location evidence="1">Periplasm</location>
    </subcellularLocation>
</comment>
<dbReference type="PANTHER" id="PTHR30024">
    <property type="entry name" value="ALIPHATIC SULFONATES-BINDING PROTEIN-RELATED"/>
    <property type="match status" value="1"/>
</dbReference>
<evidence type="ECO:0000256" key="2">
    <source>
        <dbReference type="ARBA" id="ARBA00010742"/>
    </source>
</evidence>
<reference evidence="6" key="1">
    <citation type="journal article" date="2018" name="Nat. Microbiol.">
        <title>Leveraging single-cell genomics to expand the fungal tree of life.</title>
        <authorList>
            <person name="Ahrendt S.R."/>
            <person name="Quandt C.A."/>
            <person name="Ciobanu D."/>
            <person name="Clum A."/>
            <person name="Salamov A."/>
            <person name="Andreopoulos B."/>
            <person name="Cheng J.F."/>
            <person name="Woyke T."/>
            <person name="Pelin A."/>
            <person name="Henrissat B."/>
            <person name="Reynolds N.K."/>
            <person name="Benny G.L."/>
            <person name="Smith M.E."/>
            <person name="James T.Y."/>
            <person name="Grigoriev I.V."/>
        </authorList>
    </citation>
    <scope>NUCLEOTIDE SEQUENCE [LARGE SCALE GENOMIC DNA]</scope>
    <source>
        <strain evidence="6">Baker2002</strain>
    </source>
</reference>
<keyword evidence="6" id="KW-1185">Reference proteome</keyword>
<name>A0A4P9ZBJ3_9ASCO</name>
<feature type="domain" description="Ca3427-like PBP 2" evidence="4">
    <location>
        <begin position="89"/>
        <end position="193"/>
    </location>
</feature>
<organism evidence="5 6">
    <name type="scientific">Metschnikowia bicuspidata</name>
    <dbReference type="NCBI Taxonomy" id="27322"/>
    <lineage>
        <taxon>Eukaryota</taxon>
        <taxon>Fungi</taxon>
        <taxon>Dikarya</taxon>
        <taxon>Ascomycota</taxon>
        <taxon>Saccharomycotina</taxon>
        <taxon>Pichiomycetes</taxon>
        <taxon>Metschnikowiaceae</taxon>
        <taxon>Metschnikowia</taxon>
    </lineage>
</organism>
<evidence type="ECO:0000259" key="4">
    <source>
        <dbReference type="Pfam" id="PF22384"/>
    </source>
</evidence>
<dbReference type="CDD" id="cd13637">
    <property type="entry name" value="PBP2_Ca3427_like"/>
    <property type="match status" value="1"/>
</dbReference>
<evidence type="ECO:0000313" key="5">
    <source>
        <dbReference type="EMBL" id="RKP30215.1"/>
    </source>
</evidence>
<dbReference type="PANTHER" id="PTHR30024:SF47">
    <property type="entry name" value="TAURINE-BINDING PERIPLASMIC PROTEIN"/>
    <property type="match status" value="1"/>
</dbReference>
<evidence type="ECO:0000313" key="6">
    <source>
        <dbReference type="Proteomes" id="UP000268321"/>
    </source>
</evidence>
<evidence type="ECO:0000256" key="3">
    <source>
        <dbReference type="ARBA" id="ARBA00022729"/>
    </source>
</evidence>
<protein>
    <submittedName>
        <fullName evidence="5">Periplasmic binding protein-like II</fullName>
    </submittedName>
</protein>
<dbReference type="Proteomes" id="UP000268321">
    <property type="component" value="Unassembled WGS sequence"/>
</dbReference>
<evidence type="ECO:0000256" key="1">
    <source>
        <dbReference type="ARBA" id="ARBA00004418"/>
    </source>
</evidence>
<gene>
    <name evidence="5" type="ORF">METBISCDRAFT_16809</name>
</gene>
<dbReference type="Gene3D" id="3.40.190.10">
    <property type="entry name" value="Periplasmic binding protein-like II"/>
    <property type="match status" value="2"/>
</dbReference>
<dbReference type="InterPro" id="IPR054364">
    <property type="entry name" value="Ca3427-like_PBP2"/>
</dbReference>
<dbReference type="EMBL" id="ML004463">
    <property type="protein sequence ID" value="RKP30215.1"/>
    <property type="molecule type" value="Genomic_DNA"/>
</dbReference>
<comment type="similarity">
    <text evidence="2">Belongs to the bacterial solute-binding protein SsuA/TauA family.</text>
</comment>
<dbReference type="GO" id="GO:0042597">
    <property type="term" value="C:periplasmic space"/>
    <property type="evidence" value="ECO:0007669"/>
    <property type="project" value="UniProtKB-SubCell"/>
</dbReference>
<sequence length="313" mass="34753">MTDKLVVAYIPEHFATPMFLADKHKYFAEKNLTVEFFPVVEGSGRLIKLLNDGTVDIAVGLTESFVADIAKGNTAYSVVGTYVKSPLCWAVSSGAERSDISSVGDLAGKDIGVSRIGSGSYVMAFVLGLQQKLVEPYFYDFKVLHNFANLRDSVNQRYVDETGAKVDSDAFMWEHFTSKKFYDSGDIKRIGEIYTPWPSWVVAVKQAVVDSRKAQAQAFLGAVRSGIRYFLQNPEEAIAHISTHLPYTAEDARAWMETVTFNEHLGLAPIEWDTVVKNTSEVLQTAGMIPRDAVVDQRLRQQVVSLMECGLSE</sequence>
<dbReference type="OrthoDB" id="1363at2759"/>